<dbReference type="InterPro" id="IPR050482">
    <property type="entry name" value="Sensor_HK_TwoCompSys"/>
</dbReference>
<accession>A0A4R7USD1</accession>
<protein>
    <recommendedName>
        <fullName evidence="2">histidine kinase</fullName>
        <ecNumber evidence="2">2.7.13.3</ecNumber>
    </recommendedName>
</protein>
<sequence>MLSLVRSTYLILVDIFVAVAMLAFVGYAAIDTGPGATVVEPEWVSLLVATVITGPIALRRWMPLPALMASTAGAAFSVVSGVIPLVAFGAPITAVALVLYLVASDTPRRRSTVSLAACVGMLVVVTLGHRLLGSGVEPWWDTLFGIAFSSLELLTAWTLGFATRERRRHAQESASRQAEQAVAEERLRIARELHDIVAHSMTVIAVKAGIGNHVAEQRPSEAHEALRVIEATSRGSLIEMRHLLGVLRSEVDGVEFTPTPGPAGISTLVDRARSAGVTVSVKLDDTDGLSEGIGLSVYRIVQEALTNVVRHAAPTRCGVTLSVRDDKVGIEVVNDGPRVEAGQGGHGVIGMRERVAVYGGTFSAGPRAEGGWRVSAVLPR</sequence>
<evidence type="ECO:0000313" key="13">
    <source>
        <dbReference type="EMBL" id="TDV34514.1"/>
    </source>
</evidence>
<dbReference type="OrthoDB" id="227596at2"/>
<dbReference type="InterPro" id="IPR055558">
    <property type="entry name" value="DUF7134"/>
</dbReference>
<dbReference type="GO" id="GO:0016020">
    <property type="term" value="C:membrane"/>
    <property type="evidence" value="ECO:0007669"/>
    <property type="project" value="InterPro"/>
</dbReference>
<evidence type="ECO:0000256" key="4">
    <source>
        <dbReference type="ARBA" id="ARBA00022679"/>
    </source>
</evidence>
<reference evidence="13 14" key="1">
    <citation type="submission" date="2019-03" db="EMBL/GenBank/DDBJ databases">
        <title>Genomic Encyclopedia of Archaeal and Bacterial Type Strains, Phase II (KMG-II): from individual species to whole genera.</title>
        <authorList>
            <person name="Goeker M."/>
        </authorList>
    </citation>
    <scope>NUCLEOTIDE SEQUENCE [LARGE SCALE GENOMIC DNA]</scope>
    <source>
        <strain evidence="13 14">DSM 45499</strain>
    </source>
</reference>
<name>A0A4R7USD1_9PSEU</name>
<dbReference type="SUPFAM" id="SSF55874">
    <property type="entry name" value="ATPase domain of HSP90 chaperone/DNA topoisomerase II/histidine kinase"/>
    <property type="match status" value="1"/>
</dbReference>
<evidence type="ECO:0000256" key="3">
    <source>
        <dbReference type="ARBA" id="ARBA00022553"/>
    </source>
</evidence>
<dbReference type="InterPro" id="IPR011712">
    <property type="entry name" value="Sig_transdc_His_kin_sub3_dim/P"/>
</dbReference>
<dbReference type="Gene3D" id="1.20.5.1930">
    <property type="match status" value="1"/>
</dbReference>
<evidence type="ECO:0000256" key="9">
    <source>
        <dbReference type="SAM" id="Phobius"/>
    </source>
</evidence>
<organism evidence="13 14">
    <name type="scientific">Actinophytocola oryzae</name>
    <dbReference type="NCBI Taxonomy" id="502181"/>
    <lineage>
        <taxon>Bacteria</taxon>
        <taxon>Bacillati</taxon>
        <taxon>Actinomycetota</taxon>
        <taxon>Actinomycetes</taxon>
        <taxon>Pseudonocardiales</taxon>
        <taxon>Pseudonocardiaceae</taxon>
    </lineage>
</organism>
<keyword evidence="6 13" id="KW-0418">Kinase</keyword>
<keyword evidence="9" id="KW-1133">Transmembrane helix</keyword>
<evidence type="ECO:0000259" key="12">
    <source>
        <dbReference type="Pfam" id="PF23539"/>
    </source>
</evidence>
<dbReference type="GO" id="GO:0000155">
    <property type="term" value="F:phosphorelay sensor kinase activity"/>
    <property type="evidence" value="ECO:0007669"/>
    <property type="project" value="InterPro"/>
</dbReference>
<keyword evidence="3" id="KW-0597">Phosphoprotein</keyword>
<dbReference type="PANTHER" id="PTHR24421">
    <property type="entry name" value="NITRATE/NITRITE SENSOR PROTEIN NARX-RELATED"/>
    <property type="match status" value="1"/>
</dbReference>
<dbReference type="PANTHER" id="PTHR24421:SF10">
    <property type="entry name" value="NITRATE_NITRITE SENSOR PROTEIN NARQ"/>
    <property type="match status" value="1"/>
</dbReference>
<dbReference type="Pfam" id="PF07730">
    <property type="entry name" value="HisKA_3"/>
    <property type="match status" value="1"/>
</dbReference>
<evidence type="ECO:0000256" key="6">
    <source>
        <dbReference type="ARBA" id="ARBA00022777"/>
    </source>
</evidence>
<dbReference type="InterPro" id="IPR003594">
    <property type="entry name" value="HATPase_dom"/>
</dbReference>
<evidence type="ECO:0000256" key="5">
    <source>
        <dbReference type="ARBA" id="ARBA00022741"/>
    </source>
</evidence>
<feature type="transmembrane region" description="Helical" evidence="9">
    <location>
        <begin position="74"/>
        <end position="101"/>
    </location>
</feature>
<keyword evidence="9" id="KW-0472">Membrane</keyword>
<feature type="transmembrane region" description="Helical" evidence="9">
    <location>
        <begin position="143"/>
        <end position="162"/>
    </location>
</feature>
<evidence type="ECO:0000259" key="11">
    <source>
        <dbReference type="Pfam" id="PF07730"/>
    </source>
</evidence>
<dbReference type="EC" id="2.7.13.3" evidence="2"/>
<dbReference type="GO" id="GO:0046983">
    <property type="term" value="F:protein dimerization activity"/>
    <property type="evidence" value="ECO:0007669"/>
    <property type="project" value="InterPro"/>
</dbReference>
<proteinExistence type="predicted"/>
<keyword evidence="5" id="KW-0547">Nucleotide-binding</keyword>
<keyword evidence="7" id="KW-0067">ATP-binding</keyword>
<feature type="domain" description="Signal transduction histidine kinase subgroup 3 dimerisation and phosphoacceptor" evidence="11">
    <location>
        <begin position="185"/>
        <end position="250"/>
    </location>
</feature>
<evidence type="ECO:0000259" key="10">
    <source>
        <dbReference type="Pfam" id="PF02518"/>
    </source>
</evidence>
<dbReference type="Gene3D" id="3.30.565.10">
    <property type="entry name" value="Histidine kinase-like ATPase, C-terminal domain"/>
    <property type="match status" value="1"/>
</dbReference>
<evidence type="ECO:0000256" key="8">
    <source>
        <dbReference type="ARBA" id="ARBA00023012"/>
    </source>
</evidence>
<dbReference type="AlphaFoldDB" id="A0A4R7USD1"/>
<dbReference type="Pfam" id="PF23539">
    <property type="entry name" value="DUF7134"/>
    <property type="match status" value="1"/>
</dbReference>
<dbReference type="Pfam" id="PF02518">
    <property type="entry name" value="HATPase_c"/>
    <property type="match status" value="1"/>
</dbReference>
<feature type="transmembrane region" description="Helical" evidence="9">
    <location>
        <begin position="6"/>
        <end position="30"/>
    </location>
</feature>
<keyword evidence="8" id="KW-0902">Two-component regulatory system</keyword>
<dbReference type="EMBL" id="SOCP01000039">
    <property type="protein sequence ID" value="TDV34514.1"/>
    <property type="molecule type" value="Genomic_DNA"/>
</dbReference>
<dbReference type="GO" id="GO:0005524">
    <property type="term" value="F:ATP binding"/>
    <property type="evidence" value="ECO:0007669"/>
    <property type="project" value="UniProtKB-KW"/>
</dbReference>
<evidence type="ECO:0000256" key="1">
    <source>
        <dbReference type="ARBA" id="ARBA00000085"/>
    </source>
</evidence>
<evidence type="ECO:0000313" key="14">
    <source>
        <dbReference type="Proteomes" id="UP000294927"/>
    </source>
</evidence>
<keyword evidence="4" id="KW-0808">Transferase</keyword>
<dbReference type="CDD" id="cd16917">
    <property type="entry name" value="HATPase_UhpB-NarQ-NarX-like"/>
    <property type="match status" value="1"/>
</dbReference>
<evidence type="ECO:0000256" key="7">
    <source>
        <dbReference type="ARBA" id="ARBA00022840"/>
    </source>
</evidence>
<dbReference type="Proteomes" id="UP000294927">
    <property type="component" value="Unassembled WGS sequence"/>
</dbReference>
<gene>
    <name evidence="13" type="ORF">CLV71_1397</name>
</gene>
<feature type="domain" description="Histidine kinase/HSP90-like ATPase" evidence="10">
    <location>
        <begin position="296"/>
        <end position="379"/>
    </location>
</feature>
<dbReference type="RefSeq" id="WP_133909511.1">
    <property type="nucleotide sequence ID" value="NZ_SOCP01000039.1"/>
</dbReference>
<keyword evidence="14" id="KW-1185">Reference proteome</keyword>
<dbReference type="InterPro" id="IPR036890">
    <property type="entry name" value="HATPase_C_sf"/>
</dbReference>
<comment type="caution">
    <text evidence="13">The sequence shown here is derived from an EMBL/GenBank/DDBJ whole genome shotgun (WGS) entry which is preliminary data.</text>
</comment>
<feature type="domain" description="DUF7134" evidence="12">
    <location>
        <begin position="11"/>
        <end position="167"/>
    </location>
</feature>
<evidence type="ECO:0000256" key="2">
    <source>
        <dbReference type="ARBA" id="ARBA00012438"/>
    </source>
</evidence>
<keyword evidence="9" id="KW-0812">Transmembrane</keyword>
<comment type="catalytic activity">
    <reaction evidence="1">
        <text>ATP + protein L-histidine = ADP + protein N-phospho-L-histidine.</text>
        <dbReference type="EC" id="2.7.13.3"/>
    </reaction>
</comment>
<feature type="transmembrane region" description="Helical" evidence="9">
    <location>
        <begin position="113"/>
        <end position="131"/>
    </location>
</feature>
<feature type="transmembrane region" description="Helical" evidence="9">
    <location>
        <begin position="42"/>
        <end position="62"/>
    </location>
</feature>